<reference evidence="6" key="1">
    <citation type="journal article" date="2017" name="Nat. Microbiol.">
        <title>Global analysis of biosynthetic gene clusters reveals vast potential of secondary metabolite production in Penicillium species.</title>
        <authorList>
            <person name="Nielsen J.C."/>
            <person name="Grijseels S."/>
            <person name="Prigent S."/>
            <person name="Ji B."/>
            <person name="Dainat J."/>
            <person name="Nielsen K.F."/>
            <person name="Frisvad J.C."/>
            <person name="Workman M."/>
            <person name="Nielsen J."/>
        </authorList>
    </citation>
    <scope>NUCLEOTIDE SEQUENCE [LARGE SCALE GENOMIC DNA]</scope>
    <source>
        <strain evidence="6">IBT 29486</strain>
    </source>
</reference>
<keyword evidence="1" id="KW-0173">Coenzyme A biosynthesis</keyword>
<evidence type="ECO:0000256" key="3">
    <source>
        <dbReference type="SAM" id="SignalP"/>
    </source>
</evidence>
<comment type="caution">
    <text evidence="5">The sequence shown here is derived from an EMBL/GenBank/DDBJ whole genome shotgun (WGS) entry which is preliminary data.</text>
</comment>
<evidence type="ECO:0000256" key="1">
    <source>
        <dbReference type="ARBA" id="ARBA00022993"/>
    </source>
</evidence>
<comment type="similarity">
    <text evidence="2">Belongs to the HFCD (homooligomeric flavin containing Cys decarboxylase) superfamily.</text>
</comment>
<proteinExistence type="inferred from homology"/>
<evidence type="ECO:0000313" key="6">
    <source>
        <dbReference type="Proteomes" id="UP000191518"/>
    </source>
</evidence>
<dbReference type="InterPro" id="IPR036551">
    <property type="entry name" value="Flavin_trans-like"/>
</dbReference>
<dbReference type="GO" id="GO:0071513">
    <property type="term" value="C:phosphopantothenoylcysteine decarboxylase complex"/>
    <property type="evidence" value="ECO:0007669"/>
    <property type="project" value="TreeGrafter"/>
</dbReference>
<feature type="domain" description="Flavoprotein" evidence="4">
    <location>
        <begin position="49"/>
        <end position="247"/>
    </location>
</feature>
<keyword evidence="6" id="KW-1185">Reference proteome</keyword>
<sequence>MNHSSFSCTKFLYFFLSTIYCKAMDSQISPPFIAQQYTDDKKVHVLLAAATTKLPNIAEALCRNENISVRILITEPAEKFLIRQSSEQPVFDTLLQIDGVDAIYRDEDEWSPSWTRGAPVLHIELRKWAHILLVAPMSANTMAKMTNGIADNLLLSVIRAWDTTGVVDMGFKTQKSMVFAALDMDRRMYRHPVTEKQLKVLRDEWGWSESNPKGWVTVLPPIERSSGSENLDTGNMMDWRDIVNVIQNYVAGLVQKP</sequence>
<organism evidence="5 6">
    <name type="scientific">Penicillium vulpinum</name>
    <dbReference type="NCBI Taxonomy" id="29845"/>
    <lineage>
        <taxon>Eukaryota</taxon>
        <taxon>Fungi</taxon>
        <taxon>Dikarya</taxon>
        <taxon>Ascomycota</taxon>
        <taxon>Pezizomycotina</taxon>
        <taxon>Eurotiomycetes</taxon>
        <taxon>Eurotiomycetidae</taxon>
        <taxon>Eurotiales</taxon>
        <taxon>Aspergillaceae</taxon>
        <taxon>Penicillium</taxon>
    </lineage>
</organism>
<dbReference type="PANTHER" id="PTHR14359:SF6">
    <property type="entry name" value="PHOSPHOPANTOTHENOYLCYSTEINE DECARBOXYLASE"/>
    <property type="match status" value="1"/>
</dbReference>
<feature type="chain" id="PRO_5013274787" description="Flavoprotein domain-containing protein" evidence="3">
    <location>
        <begin position="24"/>
        <end position="257"/>
    </location>
</feature>
<dbReference type="GO" id="GO:0004633">
    <property type="term" value="F:phosphopantothenoylcysteine decarboxylase activity"/>
    <property type="evidence" value="ECO:0007669"/>
    <property type="project" value="TreeGrafter"/>
</dbReference>
<dbReference type="GO" id="GO:0015937">
    <property type="term" value="P:coenzyme A biosynthetic process"/>
    <property type="evidence" value="ECO:0007669"/>
    <property type="project" value="UniProtKB-KW"/>
</dbReference>
<dbReference type="InterPro" id="IPR003382">
    <property type="entry name" value="Flavoprotein"/>
</dbReference>
<feature type="signal peptide" evidence="3">
    <location>
        <begin position="1"/>
        <end position="23"/>
    </location>
</feature>
<evidence type="ECO:0000313" key="5">
    <source>
        <dbReference type="EMBL" id="OQE08626.1"/>
    </source>
</evidence>
<dbReference type="Pfam" id="PF02441">
    <property type="entry name" value="Flavoprotein"/>
    <property type="match status" value="1"/>
</dbReference>
<accession>A0A1V6S441</accession>
<evidence type="ECO:0000256" key="2">
    <source>
        <dbReference type="ARBA" id="ARBA00038350"/>
    </source>
</evidence>
<dbReference type="AlphaFoldDB" id="A0A1V6S441"/>
<dbReference type="STRING" id="29845.A0A1V6S441"/>
<dbReference type="EMBL" id="MDYP01000009">
    <property type="protein sequence ID" value="OQE08626.1"/>
    <property type="molecule type" value="Genomic_DNA"/>
</dbReference>
<protein>
    <recommendedName>
        <fullName evidence="4">Flavoprotein domain-containing protein</fullName>
    </recommendedName>
</protein>
<dbReference type="SUPFAM" id="SSF52507">
    <property type="entry name" value="Homo-oligomeric flavin-containing Cys decarboxylases, HFCD"/>
    <property type="match status" value="1"/>
</dbReference>
<gene>
    <name evidence="5" type="ORF">PENVUL_c009G05243</name>
</gene>
<keyword evidence="3" id="KW-0732">Signal</keyword>
<dbReference type="Gene3D" id="3.40.50.1950">
    <property type="entry name" value="Flavin prenyltransferase-like"/>
    <property type="match status" value="1"/>
</dbReference>
<name>A0A1V6S441_9EURO</name>
<dbReference type="Proteomes" id="UP000191518">
    <property type="component" value="Unassembled WGS sequence"/>
</dbReference>
<dbReference type="PANTHER" id="PTHR14359">
    <property type="entry name" value="HOMO-OLIGOMERIC FLAVIN CONTAINING CYS DECARBOXYLASE FAMILY"/>
    <property type="match status" value="1"/>
</dbReference>
<dbReference type="GO" id="GO:0010181">
    <property type="term" value="F:FMN binding"/>
    <property type="evidence" value="ECO:0007669"/>
    <property type="project" value="TreeGrafter"/>
</dbReference>
<evidence type="ECO:0000259" key="4">
    <source>
        <dbReference type="Pfam" id="PF02441"/>
    </source>
</evidence>